<evidence type="ECO:0000313" key="2">
    <source>
        <dbReference type="EMBL" id="AZE52945.1"/>
    </source>
</evidence>
<dbReference type="Proteomes" id="UP000268696">
    <property type="component" value="Chromosome"/>
</dbReference>
<reference evidence="2 3" key="1">
    <citation type="submission" date="2018-03" db="EMBL/GenBank/DDBJ databases">
        <title>Diversity of phytobeneficial traits revealed by whole-genome analysis of worldwide-isolated phenazine-producing Pseudomonas spp.</title>
        <authorList>
            <person name="Biessy A."/>
            <person name="Novinscak A."/>
            <person name="Blom J."/>
            <person name="Leger G."/>
            <person name="Thomashow L.S."/>
            <person name="Cazorla F.M."/>
            <person name="Josic D."/>
            <person name="Filion M."/>
        </authorList>
    </citation>
    <scope>NUCLEOTIDE SEQUENCE [LARGE SCALE GENOMIC DNA]</scope>
    <source>
        <strain evidence="2 3">30B</strain>
    </source>
</reference>
<accession>A0A3G7U0P8</accession>
<evidence type="ECO:0000256" key="1">
    <source>
        <dbReference type="SAM" id="MobiDB-lite"/>
    </source>
</evidence>
<gene>
    <name evidence="2" type="ORF">C4K03_0768</name>
</gene>
<organism evidence="2 3">
    <name type="scientific">Pseudomonas synxantha</name>
    <dbReference type="NCBI Taxonomy" id="47883"/>
    <lineage>
        <taxon>Bacteria</taxon>
        <taxon>Pseudomonadati</taxon>
        <taxon>Pseudomonadota</taxon>
        <taxon>Gammaproteobacteria</taxon>
        <taxon>Pseudomonadales</taxon>
        <taxon>Pseudomonadaceae</taxon>
        <taxon>Pseudomonas</taxon>
    </lineage>
</organism>
<dbReference type="EMBL" id="CP027754">
    <property type="protein sequence ID" value="AZE52945.1"/>
    <property type="molecule type" value="Genomic_DNA"/>
</dbReference>
<feature type="region of interest" description="Disordered" evidence="1">
    <location>
        <begin position="55"/>
        <end position="79"/>
    </location>
</feature>
<protein>
    <submittedName>
        <fullName evidence="2">Uncharacterized protein</fullName>
    </submittedName>
</protein>
<dbReference type="AlphaFoldDB" id="A0A3G7U0P8"/>
<proteinExistence type="predicted"/>
<sequence length="79" mass="8066">MGGALCLSACRESGAKVIVIRALAHTSRTQRVGLFFQGVVRGPVPRRVTAMAAGGAGAGCGHRTVRRPSAGRRPGGIRG</sequence>
<name>A0A3G7U0P8_9PSED</name>
<evidence type="ECO:0000313" key="3">
    <source>
        <dbReference type="Proteomes" id="UP000268696"/>
    </source>
</evidence>